<evidence type="ECO:0000256" key="2">
    <source>
        <dbReference type="SAM" id="SignalP"/>
    </source>
</evidence>
<gene>
    <name evidence="3" type="ORF">GRO01_23750</name>
</gene>
<feature type="signal peptide" evidence="2">
    <location>
        <begin position="1"/>
        <end position="23"/>
    </location>
</feature>
<feature type="region of interest" description="Disordered" evidence="1">
    <location>
        <begin position="40"/>
        <end position="93"/>
    </location>
</feature>
<evidence type="ECO:0000256" key="1">
    <source>
        <dbReference type="SAM" id="MobiDB-lite"/>
    </source>
</evidence>
<proteinExistence type="predicted"/>
<comment type="caution">
    <text evidence="3">The sequence shown here is derived from an EMBL/GenBank/DDBJ whole genome shotgun (WGS) entry which is preliminary data.</text>
</comment>
<dbReference type="Proteomes" id="UP000320772">
    <property type="component" value="Unassembled WGS sequence"/>
</dbReference>
<sequence length="93" mass="9732">MSFRRLSVAALAVLALGAQMAHAKPPCRDDKGKFVKCEAPQKPKPCRDRQGKFVKCPPPVSGTPPANGPAPSAAPPYSMTGGKIPSASENHPQ</sequence>
<accession>A0A4Y3MEH7</accession>
<feature type="chain" id="PRO_5022827176" evidence="2">
    <location>
        <begin position="24"/>
        <end position="93"/>
    </location>
</feature>
<reference evidence="3 4" key="1">
    <citation type="submission" date="2019-06" db="EMBL/GenBank/DDBJ databases">
        <title>Whole genome shotgun sequence of Gluconobacter roseus NBRC 3990.</title>
        <authorList>
            <person name="Hosoyama A."/>
            <person name="Uohara A."/>
            <person name="Ohji S."/>
            <person name="Ichikawa N."/>
        </authorList>
    </citation>
    <scope>NUCLEOTIDE SEQUENCE [LARGE SCALE GENOMIC DNA]</scope>
    <source>
        <strain evidence="3 4">NBRC 3990</strain>
    </source>
</reference>
<name>A0A4Y3MEH7_9PROT</name>
<dbReference type="RefSeq" id="WP_062509489.1">
    <property type="nucleotide sequence ID" value="NZ_BAQZ01000025.1"/>
</dbReference>
<feature type="compositionally biased region" description="Basic and acidic residues" evidence="1">
    <location>
        <begin position="40"/>
        <end position="51"/>
    </location>
</feature>
<feature type="compositionally biased region" description="Pro residues" evidence="1">
    <location>
        <begin position="56"/>
        <end position="74"/>
    </location>
</feature>
<evidence type="ECO:0000313" key="4">
    <source>
        <dbReference type="Proteomes" id="UP000320772"/>
    </source>
</evidence>
<dbReference type="EMBL" id="BJLY01000004">
    <property type="protein sequence ID" value="GEB04799.1"/>
    <property type="molecule type" value="Genomic_DNA"/>
</dbReference>
<keyword evidence="4" id="KW-1185">Reference proteome</keyword>
<dbReference type="AlphaFoldDB" id="A0A4Y3MEH7"/>
<keyword evidence="2" id="KW-0732">Signal</keyword>
<organism evidence="3 4">
    <name type="scientific">Gluconobacter roseus NBRC 3990</name>
    <dbReference type="NCBI Taxonomy" id="1307950"/>
    <lineage>
        <taxon>Bacteria</taxon>
        <taxon>Pseudomonadati</taxon>
        <taxon>Pseudomonadota</taxon>
        <taxon>Alphaproteobacteria</taxon>
        <taxon>Acetobacterales</taxon>
        <taxon>Acetobacteraceae</taxon>
        <taxon>Gluconobacter</taxon>
    </lineage>
</organism>
<evidence type="ECO:0000313" key="3">
    <source>
        <dbReference type="EMBL" id="GEB04799.1"/>
    </source>
</evidence>
<protein>
    <submittedName>
        <fullName evidence="3">Uncharacterized protein</fullName>
    </submittedName>
</protein>